<dbReference type="Pfam" id="PF01963">
    <property type="entry name" value="TraB_PrgY_gumN"/>
    <property type="match status" value="1"/>
</dbReference>
<dbReference type="CDD" id="cd14789">
    <property type="entry name" value="Tiki"/>
    <property type="match status" value="1"/>
</dbReference>
<protein>
    <submittedName>
        <fullName evidence="1">Polysaccharide biosynthesis protein GumN</fullName>
    </submittedName>
</protein>
<reference evidence="1 2" key="1">
    <citation type="submission" date="2019-04" db="EMBL/GenBank/DDBJ databases">
        <title>genome sequence of strain W3.</title>
        <authorList>
            <person name="Gao J."/>
            <person name="Sun J."/>
        </authorList>
    </citation>
    <scope>NUCLEOTIDE SEQUENCE [LARGE SCALE GENOMIC DNA]</scope>
    <source>
        <strain evidence="1 2">W3</strain>
    </source>
</reference>
<evidence type="ECO:0000313" key="1">
    <source>
        <dbReference type="EMBL" id="THV37459.1"/>
    </source>
</evidence>
<evidence type="ECO:0000313" key="2">
    <source>
        <dbReference type="Proteomes" id="UP000307378"/>
    </source>
</evidence>
<comment type="caution">
    <text evidence="1">The sequence shown here is derived from an EMBL/GenBank/DDBJ whole genome shotgun (WGS) entry which is preliminary data.</text>
</comment>
<dbReference type="AlphaFoldDB" id="A0A4S8Q967"/>
<proteinExistence type="predicted"/>
<dbReference type="EMBL" id="STGU01000003">
    <property type="protein sequence ID" value="THV37459.1"/>
    <property type="molecule type" value="Genomic_DNA"/>
</dbReference>
<dbReference type="PANTHER" id="PTHR40590:SF1">
    <property type="entry name" value="CYTOPLASMIC PROTEIN"/>
    <property type="match status" value="1"/>
</dbReference>
<sequence>MNAHRLFSQRPHLPRLSPSEIGLWIAGALPLALVALLLAAILAVSPAHASDAACHGENLLVAMEAEKPEELAEIRAEAAKVPNGQGIFWKIEKDGLKPSYLLGTMHVTDPRVLTMPKGAREAADAADVVVIESDEILDEKKAAASLLMHPELTMFTDGKSVKDHLDTDEMKKLETGLKERGLALGAVARMKPWILASFVALPACELSRKAAGASFLDKQIAEDAVKAGKPVAGLETLVEQLEAMADLPVDFHFKALIETIALGDKMEDVIETMTELYLAGDIGMTMPMLKAVAPTEDGEDESAYAAFETRIVRDRNLVMAEGSKPHLEKGNAFIAVGALHLPGEEGLIELIRKQGYTVTRIDG</sequence>
<dbReference type="PANTHER" id="PTHR40590">
    <property type="entry name" value="CYTOPLASMIC PROTEIN-RELATED"/>
    <property type="match status" value="1"/>
</dbReference>
<accession>A0A4S8Q967</accession>
<name>A0A4S8Q967_9HYPH</name>
<dbReference type="RefSeq" id="WP_136539494.1">
    <property type="nucleotide sequence ID" value="NZ_STGU01000003.1"/>
</dbReference>
<dbReference type="InterPro" id="IPR047111">
    <property type="entry name" value="YbaP-like"/>
</dbReference>
<dbReference type="Proteomes" id="UP000307378">
    <property type="component" value="Unassembled WGS sequence"/>
</dbReference>
<organism evidence="1 2">
    <name type="scientific">Rhizobium rosettiformans W3</name>
    <dbReference type="NCBI Taxonomy" id="538378"/>
    <lineage>
        <taxon>Bacteria</taxon>
        <taxon>Pseudomonadati</taxon>
        <taxon>Pseudomonadota</taxon>
        <taxon>Alphaproteobacteria</taxon>
        <taxon>Hyphomicrobiales</taxon>
        <taxon>Rhizobiaceae</taxon>
        <taxon>Rhizobium/Agrobacterium group</taxon>
        <taxon>Rhizobium</taxon>
    </lineage>
</organism>
<dbReference type="InterPro" id="IPR002816">
    <property type="entry name" value="TraB/PrgY/GumN_fam"/>
</dbReference>
<gene>
    <name evidence="1" type="ORF">FAA86_07670</name>
</gene>